<evidence type="ECO:0000313" key="3">
    <source>
        <dbReference type="EMBL" id="KAF9334685.1"/>
    </source>
</evidence>
<reference evidence="3" key="1">
    <citation type="journal article" date="2020" name="Fungal Divers.">
        <title>Resolving the Mortierellaceae phylogeny through synthesis of multi-gene phylogenetics and phylogenomics.</title>
        <authorList>
            <person name="Vandepol N."/>
            <person name="Liber J."/>
            <person name="Desiro A."/>
            <person name="Na H."/>
            <person name="Kennedy M."/>
            <person name="Barry K."/>
            <person name="Grigoriev I.V."/>
            <person name="Miller A.N."/>
            <person name="O'Donnell K."/>
            <person name="Stajich J.E."/>
            <person name="Bonito G."/>
        </authorList>
    </citation>
    <scope>NUCLEOTIDE SEQUENCE</scope>
    <source>
        <strain evidence="3">NVP1</strain>
    </source>
</reference>
<protein>
    <recommendedName>
        <fullName evidence="5">Transmembrane protein</fullName>
    </recommendedName>
</protein>
<feature type="region of interest" description="Disordered" evidence="1">
    <location>
        <begin position="37"/>
        <end position="56"/>
    </location>
</feature>
<feature type="compositionally biased region" description="Pro residues" evidence="1">
    <location>
        <begin position="41"/>
        <end position="50"/>
    </location>
</feature>
<dbReference type="AlphaFoldDB" id="A0A9P5SNN6"/>
<evidence type="ECO:0008006" key="5">
    <source>
        <dbReference type="Google" id="ProtNLM"/>
    </source>
</evidence>
<gene>
    <name evidence="3" type="ORF">BG006_001725</name>
</gene>
<keyword evidence="2" id="KW-0472">Membrane</keyword>
<dbReference type="EMBL" id="JAAAUY010000135">
    <property type="protein sequence ID" value="KAF9334685.1"/>
    <property type="molecule type" value="Genomic_DNA"/>
</dbReference>
<dbReference type="Proteomes" id="UP000696485">
    <property type="component" value="Unassembled WGS sequence"/>
</dbReference>
<organism evidence="3 4">
    <name type="scientific">Podila minutissima</name>
    <dbReference type="NCBI Taxonomy" id="64525"/>
    <lineage>
        <taxon>Eukaryota</taxon>
        <taxon>Fungi</taxon>
        <taxon>Fungi incertae sedis</taxon>
        <taxon>Mucoromycota</taxon>
        <taxon>Mortierellomycotina</taxon>
        <taxon>Mortierellomycetes</taxon>
        <taxon>Mortierellales</taxon>
        <taxon>Mortierellaceae</taxon>
        <taxon>Podila</taxon>
    </lineage>
</organism>
<evidence type="ECO:0000256" key="2">
    <source>
        <dbReference type="SAM" id="Phobius"/>
    </source>
</evidence>
<evidence type="ECO:0000313" key="4">
    <source>
        <dbReference type="Proteomes" id="UP000696485"/>
    </source>
</evidence>
<keyword evidence="2" id="KW-1133">Transmembrane helix</keyword>
<keyword evidence="2" id="KW-0812">Transmembrane</keyword>
<feature type="compositionally biased region" description="Low complexity" evidence="1">
    <location>
        <begin position="633"/>
        <end position="644"/>
    </location>
</feature>
<accession>A0A9P5SNN6</accession>
<evidence type="ECO:0000256" key="1">
    <source>
        <dbReference type="SAM" id="MobiDB-lite"/>
    </source>
</evidence>
<feature type="compositionally biased region" description="Polar residues" evidence="1">
    <location>
        <begin position="563"/>
        <end position="575"/>
    </location>
</feature>
<comment type="caution">
    <text evidence="3">The sequence shown here is derived from an EMBL/GenBank/DDBJ whole genome shotgun (WGS) entry which is preliminary data.</text>
</comment>
<proteinExistence type="predicted"/>
<keyword evidence="4" id="KW-1185">Reference proteome</keyword>
<sequence>MASKSVAAAAWSGSQTLYVQYRNPYARFGTLLAIDTSPAKSPSPSPPIPSTSPFGNPTIPSSGVSVSKNTLFYEVQPVSSFLAIPSGIPMSLSMVSVSSLATREGQDLLLAYNQVDVLPPVLLRYTPSSASGGQAWTASIATLAPSPAGTEAICLAPGGTTSSGNGSSFFYQLAISTQLQLLRKIDTHGSVLGASNSVYLEAMRIYPQLVAITDPGAHFDTVIIGECPLLSGYICLVFLKDDNTQSSVVHMTGGGSLMTEACYTAANGFVVRIMADSIYTYSYSALAQSVTERGIWIAFQPPSGRPRIQTPLLACTSSGSTLYAIAEGSAKAPISLYRINTLATSLEWDTIQLSQRNNSDNWMPPLAADKSSNNGGLSKGALIGIVVAVLGVLGILAFVFWRRWSKKRMESRSEKIHQNSRHLGTAPAVYSPVQTDHMQRSLNNPIYVPMQAPLPERPVIYGQPSHPGMYRENSEYSSQHNQSRPWSREGVSTPFASASYSPNIHQEQIPMIATSLGAAPTYNPYIVAVPPSPSPMLSCSPTVIGDKQELSSEEQNFDVRSPPSASFHGQQQQPVLVSGSLAVPSPETQPNPEGTRNGKKPRIQSMMSPALANAQLILQASQNRPQPPPPQAGPSSQPPSYYAK</sequence>
<name>A0A9P5SNN6_9FUNG</name>
<feature type="region of interest" description="Disordered" evidence="1">
    <location>
        <begin position="549"/>
        <end position="644"/>
    </location>
</feature>
<feature type="transmembrane region" description="Helical" evidence="2">
    <location>
        <begin position="380"/>
        <end position="401"/>
    </location>
</feature>